<gene>
    <name evidence="4" type="ORF">GCM10017557_04430</name>
</gene>
<keyword evidence="5" id="KW-1185">Reference proteome</keyword>
<evidence type="ECO:0000256" key="2">
    <source>
        <dbReference type="SAM" id="MobiDB-lite"/>
    </source>
</evidence>
<accession>A0A7G1NVB2</accession>
<dbReference type="InterPro" id="IPR051017">
    <property type="entry name" value="Aldolase-II_Adducin_sf"/>
</dbReference>
<dbReference type="Gene3D" id="3.40.225.10">
    <property type="entry name" value="Class II aldolase/adducin N-terminal domain"/>
    <property type="match status" value="1"/>
</dbReference>
<dbReference type="GO" id="GO:0051015">
    <property type="term" value="F:actin filament binding"/>
    <property type="evidence" value="ECO:0007669"/>
    <property type="project" value="TreeGrafter"/>
</dbReference>
<organism evidence="4 5">
    <name type="scientific">Streptomyces aurantiacus</name>
    <dbReference type="NCBI Taxonomy" id="47760"/>
    <lineage>
        <taxon>Bacteria</taxon>
        <taxon>Bacillati</taxon>
        <taxon>Actinomycetota</taxon>
        <taxon>Actinomycetes</taxon>
        <taxon>Kitasatosporales</taxon>
        <taxon>Streptomycetaceae</taxon>
        <taxon>Streptomyces</taxon>
        <taxon>Streptomyces aurantiacus group</taxon>
    </lineage>
</organism>
<dbReference type="SUPFAM" id="SSF53639">
    <property type="entry name" value="AraD/HMP-PK domain-like"/>
    <property type="match status" value="1"/>
</dbReference>
<evidence type="ECO:0000259" key="3">
    <source>
        <dbReference type="SMART" id="SM01007"/>
    </source>
</evidence>
<dbReference type="KEGG" id="sgm:GCM10017557_04430"/>
<dbReference type="PANTHER" id="PTHR10672">
    <property type="entry name" value="ADDUCIN"/>
    <property type="match status" value="1"/>
</dbReference>
<dbReference type="PANTHER" id="PTHR10672:SF3">
    <property type="entry name" value="PROTEIN HU-LI TAI SHAO"/>
    <property type="match status" value="1"/>
</dbReference>
<evidence type="ECO:0000313" key="4">
    <source>
        <dbReference type="EMBL" id="BCL25584.1"/>
    </source>
</evidence>
<dbReference type="FunFam" id="3.40.225.10:FF:000009">
    <property type="entry name" value="Class II aldolase/adducin N-terminal"/>
    <property type="match status" value="1"/>
</dbReference>
<evidence type="ECO:0000313" key="5">
    <source>
        <dbReference type="Proteomes" id="UP000516444"/>
    </source>
</evidence>
<dbReference type="GO" id="GO:0005856">
    <property type="term" value="C:cytoskeleton"/>
    <property type="evidence" value="ECO:0007669"/>
    <property type="project" value="TreeGrafter"/>
</dbReference>
<proteinExistence type="inferred from homology"/>
<protein>
    <submittedName>
        <fullName evidence="4">Class II aldolase/adducin family protein</fullName>
    </submittedName>
</protein>
<sequence length="286" mass="31403">MPQESIRSSDPSTAPSTAPLADPLSRQDLVPIPEEKLIFRLPTEFSDPAVERRHRKERLAGALRIFGRFGFEEGVAGHITARDPEFPDHFWVNPFGVSFKQIRVSDLLLVNHSGDVVQGRHRVNRAAFAIHAAVHAARPDAIGAAHSHSVYGKALSATGQQLEPLTQDACAFYEDHGCYEDYSGVANDPEEGRRIAKALGGYKAVILRNHGLLTAAGSVDAAAYWFITMERSAQAQLAAKAAGPTIQIPHEEAKFTYGQVGFDLAGWFQFQPLFDQISRTDPDLFE</sequence>
<reference evidence="4 5" key="1">
    <citation type="journal article" date="2014" name="Int. J. Syst. Evol. Microbiol.">
        <title>Complete genome sequence of Corynebacterium casei LMG S-19264T (=DSM 44701T), isolated from a smear-ripened cheese.</title>
        <authorList>
            <consortium name="US DOE Joint Genome Institute (JGI-PGF)"/>
            <person name="Walter F."/>
            <person name="Albersmeier A."/>
            <person name="Kalinowski J."/>
            <person name="Ruckert C."/>
        </authorList>
    </citation>
    <scope>NUCLEOTIDE SEQUENCE [LARGE SCALE GENOMIC DNA]</scope>
    <source>
        <strain evidence="4 5">JCM 4677</strain>
    </source>
</reference>
<dbReference type="NCBIfam" id="NF004855">
    <property type="entry name" value="PRK06208.1"/>
    <property type="match status" value="1"/>
</dbReference>
<feature type="domain" description="Class II aldolase/adducin N-terminal" evidence="3">
    <location>
        <begin position="57"/>
        <end position="237"/>
    </location>
</feature>
<dbReference type="Proteomes" id="UP000516444">
    <property type="component" value="Chromosome"/>
</dbReference>
<dbReference type="SMART" id="SM01007">
    <property type="entry name" value="Aldolase_II"/>
    <property type="match status" value="1"/>
</dbReference>
<dbReference type="Pfam" id="PF00596">
    <property type="entry name" value="Aldolase_II"/>
    <property type="match status" value="1"/>
</dbReference>
<dbReference type="AlphaFoldDB" id="A0A7G1NVB2"/>
<name>A0A7G1NVB2_9ACTN</name>
<dbReference type="InterPro" id="IPR036409">
    <property type="entry name" value="Aldolase_II/adducin_N_sf"/>
</dbReference>
<evidence type="ECO:0000256" key="1">
    <source>
        <dbReference type="ARBA" id="ARBA00037961"/>
    </source>
</evidence>
<dbReference type="InterPro" id="IPR001303">
    <property type="entry name" value="Aldolase_II/adducin_N"/>
</dbReference>
<feature type="compositionally biased region" description="Low complexity" evidence="2">
    <location>
        <begin position="8"/>
        <end position="24"/>
    </location>
</feature>
<comment type="similarity">
    <text evidence="1">Belongs to the aldolase class II family.</text>
</comment>
<feature type="region of interest" description="Disordered" evidence="2">
    <location>
        <begin position="1"/>
        <end position="26"/>
    </location>
</feature>
<dbReference type="RefSeq" id="WP_190849212.1">
    <property type="nucleotide sequence ID" value="NZ_AP023440.1"/>
</dbReference>
<dbReference type="EMBL" id="AP023440">
    <property type="protein sequence ID" value="BCL25584.1"/>
    <property type="molecule type" value="Genomic_DNA"/>
</dbReference>